<comment type="similarity">
    <text evidence="2">Belongs to the semaphorin family.</text>
</comment>
<name>A0A9W7WX21_TRIRA</name>
<dbReference type="Pfam" id="PF01403">
    <property type="entry name" value="Sema"/>
    <property type="match status" value="1"/>
</dbReference>
<dbReference type="GO" id="GO:0001755">
    <property type="term" value="P:neural crest cell migration"/>
    <property type="evidence" value="ECO:0007669"/>
    <property type="project" value="TreeGrafter"/>
</dbReference>
<dbReference type="InterPro" id="IPR027231">
    <property type="entry name" value="Semaphorin"/>
</dbReference>
<evidence type="ECO:0000313" key="10">
    <source>
        <dbReference type="EMBL" id="KAI7809799.1"/>
    </source>
</evidence>
<dbReference type="PANTHER" id="PTHR11036:SF135">
    <property type="entry name" value="SEMAPHORIN 4D ISOFORM X1-RELATED"/>
    <property type="match status" value="1"/>
</dbReference>
<dbReference type="GO" id="GO:0045499">
    <property type="term" value="F:chemorepellent activity"/>
    <property type="evidence" value="ECO:0007669"/>
    <property type="project" value="TreeGrafter"/>
</dbReference>
<dbReference type="InterPro" id="IPR036179">
    <property type="entry name" value="Ig-like_dom_sf"/>
</dbReference>
<evidence type="ECO:0000256" key="4">
    <source>
        <dbReference type="ARBA" id="ARBA00023157"/>
    </source>
</evidence>
<dbReference type="FunFam" id="2.130.10.10:FF:001703">
    <property type="entry name" value="Semaphorin 4e"/>
    <property type="match status" value="1"/>
</dbReference>
<dbReference type="SMART" id="SM00423">
    <property type="entry name" value="PSI"/>
    <property type="match status" value="1"/>
</dbReference>
<dbReference type="PROSITE" id="PS51004">
    <property type="entry name" value="SEMA"/>
    <property type="match status" value="1"/>
</dbReference>
<dbReference type="Proteomes" id="UP001059041">
    <property type="component" value="Linkage Group LG5"/>
</dbReference>
<dbReference type="SUPFAM" id="SSF101912">
    <property type="entry name" value="Sema domain"/>
    <property type="match status" value="1"/>
</dbReference>
<comment type="subcellular location">
    <subcellularLocation>
        <location evidence="1">Membrane</location>
    </subcellularLocation>
</comment>
<evidence type="ECO:0000259" key="8">
    <source>
        <dbReference type="PROSITE" id="PS50835"/>
    </source>
</evidence>
<dbReference type="InterPro" id="IPR015943">
    <property type="entry name" value="WD40/YVTN_repeat-like_dom_sf"/>
</dbReference>
<evidence type="ECO:0000256" key="6">
    <source>
        <dbReference type="PROSITE-ProRule" id="PRU00352"/>
    </source>
</evidence>
<dbReference type="GO" id="GO:0043931">
    <property type="term" value="P:ossification involved in bone maturation"/>
    <property type="evidence" value="ECO:0007669"/>
    <property type="project" value="TreeGrafter"/>
</dbReference>
<evidence type="ECO:0000313" key="11">
    <source>
        <dbReference type="Proteomes" id="UP001059041"/>
    </source>
</evidence>
<keyword evidence="4" id="KW-1015">Disulfide bond</keyword>
<dbReference type="GO" id="GO:0071526">
    <property type="term" value="P:semaphorin-plexin signaling pathway"/>
    <property type="evidence" value="ECO:0007669"/>
    <property type="project" value="TreeGrafter"/>
</dbReference>
<dbReference type="Pfam" id="PF07679">
    <property type="entry name" value="I-set"/>
    <property type="match status" value="1"/>
</dbReference>
<evidence type="ECO:0000256" key="7">
    <source>
        <dbReference type="SAM" id="MobiDB-lite"/>
    </source>
</evidence>
<dbReference type="SMART" id="SM00630">
    <property type="entry name" value="Sema"/>
    <property type="match status" value="1"/>
</dbReference>
<proteinExistence type="inferred from homology"/>
<keyword evidence="11" id="KW-1185">Reference proteome</keyword>
<dbReference type="Gene3D" id="3.30.1680.10">
    <property type="entry name" value="ligand-binding face of the semaphorins, domain 2"/>
    <property type="match status" value="1"/>
</dbReference>
<dbReference type="PANTHER" id="PTHR11036">
    <property type="entry name" value="SEMAPHORIN"/>
    <property type="match status" value="1"/>
</dbReference>
<dbReference type="AlphaFoldDB" id="A0A9W7WX21"/>
<dbReference type="InterPro" id="IPR002165">
    <property type="entry name" value="Plexin_repeat"/>
</dbReference>
<comment type="caution">
    <text evidence="6">Lacks conserved residue(s) required for the propagation of feature annotation.</text>
</comment>
<dbReference type="EMBL" id="JAFHDT010000005">
    <property type="protein sequence ID" value="KAI7809799.1"/>
    <property type="molecule type" value="Genomic_DNA"/>
</dbReference>
<dbReference type="PROSITE" id="PS50835">
    <property type="entry name" value="IG_LIKE"/>
    <property type="match status" value="1"/>
</dbReference>
<dbReference type="InterPro" id="IPR036352">
    <property type="entry name" value="Semap_dom_sf"/>
</dbReference>
<comment type="caution">
    <text evidence="10">The sequence shown here is derived from an EMBL/GenBank/DDBJ whole genome shotgun (WGS) entry which is preliminary data.</text>
</comment>
<accession>A0A9W7WX21</accession>
<feature type="domain" description="Sema" evidence="9">
    <location>
        <begin position="40"/>
        <end position="509"/>
    </location>
</feature>
<evidence type="ECO:0000256" key="5">
    <source>
        <dbReference type="ARBA" id="ARBA00023180"/>
    </source>
</evidence>
<dbReference type="GO" id="GO:0005615">
    <property type="term" value="C:extracellular space"/>
    <property type="evidence" value="ECO:0007669"/>
    <property type="project" value="TreeGrafter"/>
</dbReference>
<dbReference type="GO" id="GO:0030335">
    <property type="term" value="P:positive regulation of cell migration"/>
    <property type="evidence" value="ECO:0007669"/>
    <property type="project" value="TreeGrafter"/>
</dbReference>
<dbReference type="InterPro" id="IPR013098">
    <property type="entry name" value="Ig_I-set"/>
</dbReference>
<dbReference type="InterPro" id="IPR007110">
    <property type="entry name" value="Ig-like_dom"/>
</dbReference>
<dbReference type="Gene3D" id="2.60.40.10">
    <property type="entry name" value="Immunoglobulins"/>
    <property type="match status" value="1"/>
</dbReference>
<gene>
    <name evidence="10" type="ORF">IRJ41_018158</name>
</gene>
<protein>
    <submittedName>
        <fullName evidence="10">Semaphorin-4E</fullName>
    </submittedName>
</protein>
<sequence>MHILKADIWPYILIYFSRHTFTYISTLVGGVGSVSNCIPRKTVSLKSNGGHSFREEGVLNYTTMLLREDLNLLILGAREAIFALDLDDITFKKAMVKWQVTDKQKDECVKKGKDATNECKNYIRILHKKDDGTMYVCGTKAFNPTCGYLSWAGGQLVLEDTQEDGKGKCPFDPFQGYTSALVEGVLYSATSMNFRGSELAMMRSSDEIIRTDATANWLSEPNFIHMAHMPESENNPEGDDDKIYLFFTEAAVEYDSYSKVDVSRVARVCKGDLGGQRTLQRKWTSFLKARLDCSVPNTKLPYLVQDAFHLCPGNWTTCVFYVVFTPQSDSSQSSAVCAYGIEDIKAVFSKGKFKVPVNMETSFVKWLVYTSDLPDPRPGACIDDYARSKGITKSLELPDKTLQFIKDNHLMDQEVKPLGKRPLLVRTGAAFTRIVVATTTDRNGDSHHVMFIGTKSGSVLKAVNYDGEMVIMEEIQLFESSQPIKILRLSNTTQQLYAGSDAGVVQVSVSECGRYHTCLDCILARDPYCGWDLDTDRCSTVNTSHRDSSVIQSVKEGNASRCPQLDDSKPVNISFFLGNTVKLWCQPYSNLAQVEWQVNERPITASKTFQILSDGLMIFNASMDDCGHYTCDSIETLLHQKYRTRHVAYDLKPWAGTGTTASLHDVREKQNSLIATVVILTLTLVGLVIWNLYKGHLPLPCCSRGPMNRSEVDHVDGNRTEDHQLASSRNKNSNNNHLNDRRCSDFKETDRLATMTGSTVQVSLQYIDNESEI</sequence>
<dbReference type="InterPro" id="IPR013783">
    <property type="entry name" value="Ig-like_fold"/>
</dbReference>
<dbReference type="Gene3D" id="2.130.10.10">
    <property type="entry name" value="YVTN repeat-like/Quinoprotein amine dehydrogenase"/>
    <property type="match status" value="1"/>
</dbReference>
<reference evidence="10" key="1">
    <citation type="submission" date="2021-02" db="EMBL/GenBank/DDBJ databases">
        <title>Comparative genomics reveals that relaxation of natural selection precedes convergent phenotypic evolution of cavefish.</title>
        <authorList>
            <person name="Peng Z."/>
        </authorList>
    </citation>
    <scope>NUCLEOTIDE SEQUENCE</scope>
    <source>
        <tissue evidence="10">Muscle</tissue>
    </source>
</reference>
<evidence type="ECO:0000259" key="9">
    <source>
        <dbReference type="PROSITE" id="PS51004"/>
    </source>
</evidence>
<keyword evidence="5" id="KW-0325">Glycoprotein</keyword>
<dbReference type="SUPFAM" id="SSF48726">
    <property type="entry name" value="Immunoglobulin"/>
    <property type="match status" value="1"/>
</dbReference>
<dbReference type="Pfam" id="PF01437">
    <property type="entry name" value="PSI"/>
    <property type="match status" value="1"/>
</dbReference>
<evidence type="ECO:0000256" key="1">
    <source>
        <dbReference type="ARBA" id="ARBA00004370"/>
    </source>
</evidence>
<dbReference type="SUPFAM" id="SSF103575">
    <property type="entry name" value="Plexin repeat"/>
    <property type="match status" value="1"/>
</dbReference>
<evidence type="ECO:0000256" key="3">
    <source>
        <dbReference type="ARBA" id="ARBA00023136"/>
    </source>
</evidence>
<dbReference type="GO" id="GO:0007411">
    <property type="term" value="P:axon guidance"/>
    <property type="evidence" value="ECO:0007669"/>
    <property type="project" value="TreeGrafter"/>
</dbReference>
<dbReference type="InterPro" id="IPR001627">
    <property type="entry name" value="Semap_dom"/>
</dbReference>
<dbReference type="GO" id="GO:0000122">
    <property type="term" value="P:negative regulation of transcription by RNA polymerase II"/>
    <property type="evidence" value="ECO:0007669"/>
    <property type="project" value="TreeGrafter"/>
</dbReference>
<dbReference type="GO" id="GO:0005886">
    <property type="term" value="C:plasma membrane"/>
    <property type="evidence" value="ECO:0007669"/>
    <property type="project" value="TreeGrafter"/>
</dbReference>
<feature type="region of interest" description="Disordered" evidence="7">
    <location>
        <begin position="720"/>
        <end position="743"/>
    </location>
</feature>
<organism evidence="10 11">
    <name type="scientific">Triplophysa rosa</name>
    <name type="common">Cave loach</name>
    <dbReference type="NCBI Taxonomy" id="992332"/>
    <lineage>
        <taxon>Eukaryota</taxon>
        <taxon>Metazoa</taxon>
        <taxon>Chordata</taxon>
        <taxon>Craniata</taxon>
        <taxon>Vertebrata</taxon>
        <taxon>Euteleostomi</taxon>
        <taxon>Actinopterygii</taxon>
        <taxon>Neopterygii</taxon>
        <taxon>Teleostei</taxon>
        <taxon>Ostariophysi</taxon>
        <taxon>Cypriniformes</taxon>
        <taxon>Nemacheilidae</taxon>
        <taxon>Triplophysa</taxon>
    </lineage>
</organism>
<dbReference type="GO" id="GO:0030215">
    <property type="term" value="F:semaphorin receptor binding"/>
    <property type="evidence" value="ECO:0007669"/>
    <property type="project" value="InterPro"/>
</dbReference>
<evidence type="ECO:0000256" key="2">
    <source>
        <dbReference type="ARBA" id="ARBA00009492"/>
    </source>
</evidence>
<feature type="domain" description="Ig-like" evidence="8">
    <location>
        <begin position="563"/>
        <end position="631"/>
    </location>
</feature>
<feature type="compositionally biased region" description="Low complexity" evidence="7">
    <location>
        <begin position="727"/>
        <end position="737"/>
    </location>
</feature>
<keyword evidence="3" id="KW-0472">Membrane</keyword>
<dbReference type="InterPro" id="IPR016201">
    <property type="entry name" value="PSI"/>
</dbReference>